<sequence>MEKNESSTGKPKRNKRNRETGKKRNRVREIREEKKAAREQPSHEPRSCFEAAIDCRTTSPRRRALPSPLLSPLCPSRTCSAAQISVAAVFFTVALHRRREAPPPLPSSQAASSNRQSRAIPDQPVADIAAVPKHSAPPASVSLSQPCALPHQSLSPPSSIPDFGQAATFPKPR</sequence>
<accession>A0AAW1YRD5</accession>
<protein>
    <submittedName>
        <fullName evidence="2">Uncharacterized protein</fullName>
    </submittedName>
</protein>
<keyword evidence="4" id="KW-1185">Reference proteome</keyword>
<feature type="region of interest" description="Disordered" evidence="1">
    <location>
        <begin position="100"/>
        <end position="173"/>
    </location>
</feature>
<gene>
    <name evidence="2" type="ORF">M0R45_006730</name>
    <name evidence="3" type="ORF">M0R45_006731</name>
</gene>
<feature type="region of interest" description="Disordered" evidence="1">
    <location>
        <begin position="1"/>
        <end position="48"/>
    </location>
</feature>
<feature type="compositionally biased region" description="Low complexity" evidence="1">
    <location>
        <begin position="107"/>
        <end position="119"/>
    </location>
</feature>
<evidence type="ECO:0000256" key="1">
    <source>
        <dbReference type="SAM" id="MobiDB-lite"/>
    </source>
</evidence>
<proteinExistence type="predicted"/>
<dbReference type="Proteomes" id="UP001457282">
    <property type="component" value="Unassembled WGS sequence"/>
</dbReference>
<organism evidence="2 4">
    <name type="scientific">Rubus argutus</name>
    <name type="common">Southern blackberry</name>
    <dbReference type="NCBI Taxonomy" id="59490"/>
    <lineage>
        <taxon>Eukaryota</taxon>
        <taxon>Viridiplantae</taxon>
        <taxon>Streptophyta</taxon>
        <taxon>Embryophyta</taxon>
        <taxon>Tracheophyta</taxon>
        <taxon>Spermatophyta</taxon>
        <taxon>Magnoliopsida</taxon>
        <taxon>eudicotyledons</taxon>
        <taxon>Gunneridae</taxon>
        <taxon>Pentapetalae</taxon>
        <taxon>rosids</taxon>
        <taxon>fabids</taxon>
        <taxon>Rosales</taxon>
        <taxon>Rosaceae</taxon>
        <taxon>Rosoideae</taxon>
        <taxon>Rosoideae incertae sedis</taxon>
        <taxon>Rubus</taxon>
    </lineage>
</organism>
<dbReference type="EMBL" id="JBEDUW010000001">
    <property type="protein sequence ID" value="KAK9951275.1"/>
    <property type="molecule type" value="Genomic_DNA"/>
</dbReference>
<name>A0AAW1YRD5_RUBAR</name>
<evidence type="ECO:0000313" key="3">
    <source>
        <dbReference type="EMBL" id="KAK9951276.1"/>
    </source>
</evidence>
<dbReference type="AlphaFoldDB" id="A0AAW1YRD5"/>
<comment type="caution">
    <text evidence="2">The sequence shown here is derived from an EMBL/GenBank/DDBJ whole genome shotgun (WGS) entry which is preliminary data.</text>
</comment>
<feature type="compositionally biased region" description="Basic and acidic residues" evidence="1">
    <location>
        <begin position="17"/>
        <end position="47"/>
    </location>
</feature>
<evidence type="ECO:0000313" key="2">
    <source>
        <dbReference type="EMBL" id="KAK9951275.1"/>
    </source>
</evidence>
<evidence type="ECO:0000313" key="4">
    <source>
        <dbReference type="Proteomes" id="UP001457282"/>
    </source>
</evidence>
<reference evidence="2 4" key="1">
    <citation type="journal article" date="2023" name="G3 (Bethesda)">
        <title>A chromosome-length genome assembly and annotation of blackberry (Rubus argutus, cv. 'Hillquist').</title>
        <authorList>
            <person name="Bruna T."/>
            <person name="Aryal R."/>
            <person name="Dudchenko O."/>
            <person name="Sargent D.J."/>
            <person name="Mead D."/>
            <person name="Buti M."/>
            <person name="Cavallini A."/>
            <person name="Hytonen T."/>
            <person name="Andres J."/>
            <person name="Pham M."/>
            <person name="Weisz D."/>
            <person name="Mascagni F."/>
            <person name="Usai G."/>
            <person name="Natali L."/>
            <person name="Bassil N."/>
            <person name="Fernandez G.E."/>
            <person name="Lomsadze A."/>
            <person name="Armour M."/>
            <person name="Olukolu B."/>
            <person name="Poorten T."/>
            <person name="Britton C."/>
            <person name="Davik J."/>
            <person name="Ashrafi H."/>
            <person name="Aiden E.L."/>
            <person name="Borodovsky M."/>
            <person name="Worthington M."/>
        </authorList>
    </citation>
    <scope>NUCLEOTIDE SEQUENCE [LARGE SCALE GENOMIC DNA]</scope>
    <source>
        <strain evidence="2">PI 553951</strain>
    </source>
</reference>
<dbReference type="EMBL" id="JBEDUW010000001">
    <property type="protein sequence ID" value="KAK9951276.1"/>
    <property type="molecule type" value="Genomic_DNA"/>
</dbReference>